<dbReference type="Proteomes" id="UP001642360">
    <property type="component" value="Unassembled WGS sequence"/>
</dbReference>
<sequence length="171" mass="17777">MLTKRGPGRPPRPKSLSVVLGQGGPKRGPGRPPRSGPRGVVAGVKPRGRPKKDGSSTVKRPGRPRGRPLKIVAVAVGSGGDAAAGLGPLSNDGKVLPGKRRGRPPMAAGPKMPRKFTGKPLGRPRKVYGCSDIPMGMAIVVFLTLLLAWQTVGCCFGLVCPDVDDYMPSTS</sequence>
<dbReference type="EMBL" id="CAUOFW020000992">
    <property type="protein sequence ID" value="CAK9139824.1"/>
    <property type="molecule type" value="Genomic_DNA"/>
</dbReference>
<comment type="caution">
    <text evidence="3">The sequence shown here is derived from an EMBL/GenBank/DDBJ whole genome shotgun (WGS) entry which is preliminary data.</text>
</comment>
<evidence type="ECO:0000256" key="2">
    <source>
        <dbReference type="SAM" id="Phobius"/>
    </source>
</evidence>
<keyword evidence="2" id="KW-0472">Membrane</keyword>
<keyword evidence="4" id="KW-1185">Reference proteome</keyword>
<dbReference type="AlphaFoldDB" id="A0ABC8RA58"/>
<proteinExistence type="predicted"/>
<keyword evidence="2" id="KW-1133">Transmembrane helix</keyword>
<evidence type="ECO:0000313" key="4">
    <source>
        <dbReference type="Proteomes" id="UP001642360"/>
    </source>
</evidence>
<dbReference type="PRINTS" id="PR00929">
    <property type="entry name" value="ATHOOK"/>
</dbReference>
<name>A0ABC8RA58_9AQUA</name>
<evidence type="ECO:0000313" key="3">
    <source>
        <dbReference type="EMBL" id="CAK9139824.1"/>
    </source>
</evidence>
<organism evidence="3 4">
    <name type="scientific">Ilex paraguariensis</name>
    <name type="common">yerba mate</name>
    <dbReference type="NCBI Taxonomy" id="185542"/>
    <lineage>
        <taxon>Eukaryota</taxon>
        <taxon>Viridiplantae</taxon>
        <taxon>Streptophyta</taxon>
        <taxon>Embryophyta</taxon>
        <taxon>Tracheophyta</taxon>
        <taxon>Spermatophyta</taxon>
        <taxon>Magnoliopsida</taxon>
        <taxon>eudicotyledons</taxon>
        <taxon>Gunneridae</taxon>
        <taxon>Pentapetalae</taxon>
        <taxon>asterids</taxon>
        <taxon>campanulids</taxon>
        <taxon>Aquifoliales</taxon>
        <taxon>Aquifoliaceae</taxon>
        <taxon>Ilex</taxon>
    </lineage>
</organism>
<reference evidence="3 4" key="1">
    <citation type="submission" date="2024-02" db="EMBL/GenBank/DDBJ databases">
        <authorList>
            <person name="Vignale AGUSTIN F."/>
            <person name="Sosa J E."/>
            <person name="Modenutti C."/>
        </authorList>
    </citation>
    <scope>NUCLEOTIDE SEQUENCE [LARGE SCALE GENOMIC DNA]</scope>
</reference>
<feature type="region of interest" description="Disordered" evidence="1">
    <location>
        <begin position="1"/>
        <end position="120"/>
    </location>
</feature>
<protein>
    <submittedName>
        <fullName evidence="3">Uncharacterized protein</fullName>
    </submittedName>
</protein>
<dbReference type="InterPro" id="IPR017956">
    <property type="entry name" value="AT_hook_DNA-bd_motif"/>
</dbReference>
<accession>A0ABC8RA58</accession>
<dbReference type="SMART" id="SM00384">
    <property type="entry name" value="AT_hook"/>
    <property type="match status" value="5"/>
</dbReference>
<gene>
    <name evidence="3" type="ORF">ILEXP_LOCUS7235</name>
</gene>
<feature type="transmembrane region" description="Helical" evidence="2">
    <location>
        <begin position="133"/>
        <end position="159"/>
    </location>
</feature>
<keyword evidence="2" id="KW-0812">Transmembrane</keyword>
<evidence type="ECO:0000256" key="1">
    <source>
        <dbReference type="SAM" id="MobiDB-lite"/>
    </source>
</evidence>